<dbReference type="GO" id="GO:0050897">
    <property type="term" value="F:cobalt ion binding"/>
    <property type="evidence" value="ECO:0007669"/>
    <property type="project" value="TreeGrafter"/>
</dbReference>
<gene>
    <name evidence="10" type="ORF">GTC6_14126</name>
</gene>
<evidence type="ECO:0000313" key="10">
    <source>
        <dbReference type="EMBL" id="EON32126.1"/>
    </source>
</evidence>
<keyword evidence="5 9" id="KW-0812">Transmembrane</keyword>
<accession>R7Y7V6</accession>
<feature type="transmembrane region" description="Helical" evidence="9">
    <location>
        <begin position="369"/>
        <end position="390"/>
    </location>
</feature>
<evidence type="ECO:0000256" key="3">
    <source>
        <dbReference type="ARBA" id="ARBA00022448"/>
    </source>
</evidence>
<keyword evidence="4" id="KW-1003">Cell membrane</keyword>
<dbReference type="InterPro" id="IPR045861">
    <property type="entry name" value="CorA_cytoplasmic_dom"/>
</dbReference>
<dbReference type="PANTHER" id="PTHR46494:SF1">
    <property type="entry name" value="CORA FAMILY METAL ION TRANSPORTER (EUROFUNG)"/>
    <property type="match status" value="1"/>
</dbReference>
<evidence type="ECO:0000256" key="6">
    <source>
        <dbReference type="ARBA" id="ARBA00022989"/>
    </source>
</evidence>
<protein>
    <submittedName>
        <fullName evidence="10">Mg2+ and Co2+ transporter</fullName>
    </submittedName>
</protein>
<reference evidence="10 11" key="1">
    <citation type="journal article" date="2013" name="Genome Announc.">
        <title>Draft Genome Sequence of a Benzothiophene-Desulfurizing Bacterium, Gordona terrae Strain C-6.</title>
        <authorList>
            <person name="Wang W."/>
            <person name="Ma T."/>
            <person name="Ren Y."/>
            <person name="Li G."/>
        </authorList>
    </citation>
    <scope>NUCLEOTIDE SEQUENCE [LARGE SCALE GENOMIC DNA]</scope>
    <source>
        <strain evidence="10 11">C-6</strain>
    </source>
</reference>
<keyword evidence="7 9" id="KW-0472">Membrane</keyword>
<keyword evidence="3" id="KW-0813">Transport</keyword>
<dbReference type="GO" id="GO:0000287">
    <property type="term" value="F:magnesium ion binding"/>
    <property type="evidence" value="ECO:0007669"/>
    <property type="project" value="TreeGrafter"/>
</dbReference>
<sequence length="396" mass="44470">MLPADDDHPVWPTSRLPVAPPEHVRRCHDGHMTVPSDASEPHGVERIRGQIWRNGEPVDGFDLGEISTCLEDSDKLIWADIECPTHETLSRLAAELDLDPFAIEDTVAAAERVKTVTYTGHTFVMVYAVSLHDGDTPSDGQDDQDDEDRGSTATEFRSSANGRARMFDLHRISVFVKHNALITVRPTPALDIDEVVRRWSDSGAMQYGIGALVHGLLDVVVDGHFDAVQRLDDEIEDLEALLFDERIPGRELQRRTYDLRKDLVVLRRVVLPMREVIAGIQRRRFGNQAPPELDPHFSDLYDHALRASEWTESLRDMITTVFETNLTLADARLNTVMKKLTAWAAIIAVPTAITGFYGQNVPFPGFEKAAGFITSVTLILILVVGLYVSFRRRDWL</sequence>
<dbReference type="GO" id="GO:0005886">
    <property type="term" value="C:plasma membrane"/>
    <property type="evidence" value="ECO:0007669"/>
    <property type="project" value="UniProtKB-SubCell"/>
</dbReference>
<dbReference type="InterPro" id="IPR045863">
    <property type="entry name" value="CorA_TM1_TM2"/>
</dbReference>
<comment type="similarity">
    <text evidence="2">Belongs to the CorA metal ion transporter (MIT) (TC 1.A.35) family.</text>
</comment>
<evidence type="ECO:0000256" key="8">
    <source>
        <dbReference type="SAM" id="MobiDB-lite"/>
    </source>
</evidence>
<dbReference type="InterPro" id="IPR002523">
    <property type="entry name" value="MgTranspt_CorA/ZnTranspt_ZntB"/>
</dbReference>
<dbReference type="PANTHER" id="PTHR46494">
    <property type="entry name" value="CORA FAMILY METAL ION TRANSPORTER (EUROFUNG)"/>
    <property type="match status" value="1"/>
</dbReference>
<dbReference type="Proteomes" id="UP000013569">
    <property type="component" value="Unassembled WGS sequence"/>
</dbReference>
<feature type="region of interest" description="Disordered" evidence="8">
    <location>
        <begin position="134"/>
        <end position="157"/>
    </location>
</feature>
<proteinExistence type="inferred from homology"/>
<organism evidence="10 11">
    <name type="scientific">Gordonia terrae C-6</name>
    <dbReference type="NCBI Taxonomy" id="1316928"/>
    <lineage>
        <taxon>Bacteria</taxon>
        <taxon>Bacillati</taxon>
        <taxon>Actinomycetota</taxon>
        <taxon>Actinomycetes</taxon>
        <taxon>Mycobacteriales</taxon>
        <taxon>Gordoniaceae</taxon>
        <taxon>Gordonia</taxon>
    </lineage>
</organism>
<keyword evidence="6 9" id="KW-1133">Transmembrane helix</keyword>
<dbReference type="PATRIC" id="fig|1316928.3.peg.2849"/>
<evidence type="ECO:0000256" key="4">
    <source>
        <dbReference type="ARBA" id="ARBA00022475"/>
    </source>
</evidence>
<dbReference type="SUPFAM" id="SSF143865">
    <property type="entry name" value="CorA soluble domain-like"/>
    <property type="match status" value="1"/>
</dbReference>
<evidence type="ECO:0000256" key="1">
    <source>
        <dbReference type="ARBA" id="ARBA00004651"/>
    </source>
</evidence>
<comment type="subcellular location">
    <subcellularLocation>
        <location evidence="1">Cell membrane</location>
        <topology evidence="1">Multi-pass membrane protein</topology>
    </subcellularLocation>
</comment>
<dbReference type="GO" id="GO:0015095">
    <property type="term" value="F:magnesium ion transmembrane transporter activity"/>
    <property type="evidence" value="ECO:0007669"/>
    <property type="project" value="TreeGrafter"/>
</dbReference>
<dbReference type="Gene3D" id="1.20.58.340">
    <property type="entry name" value="Magnesium transport protein CorA, transmembrane region"/>
    <property type="match status" value="2"/>
</dbReference>
<dbReference type="GO" id="GO:0015087">
    <property type="term" value="F:cobalt ion transmembrane transporter activity"/>
    <property type="evidence" value="ECO:0007669"/>
    <property type="project" value="TreeGrafter"/>
</dbReference>
<evidence type="ECO:0000256" key="2">
    <source>
        <dbReference type="ARBA" id="ARBA00009765"/>
    </source>
</evidence>
<dbReference type="SUPFAM" id="SSF144083">
    <property type="entry name" value="Magnesium transport protein CorA, transmembrane region"/>
    <property type="match status" value="1"/>
</dbReference>
<comment type="caution">
    <text evidence="10">The sequence shown here is derived from an EMBL/GenBank/DDBJ whole genome shotgun (WGS) entry which is preliminary data.</text>
</comment>
<dbReference type="AlphaFoldDB" id="R7Y7V6"/>
<dbReference type="Gene3D" id="3.30.460.20">
    <property type="entry name" value="CorA soluble domain-like"/>
    <property type="match status" value="1"/>
</dbReference>
<evidence type="ECO:0000256" key="7">
    <source>
        <dbReference type="ARBA" id="ARBA00023136"/>
    </source>
</evidence>
<dbReference type="CDD" id="cd12822">
    <property type="entry name" value="TmCorA-like"/>
    <property type="match status" value="1"/>
</dbReference>
<dbReference type="EMBL" id="AQPW01000016">
    <property type="protein sequence ID" value="EON32126.1"/>
    <property type="molecule type" value="Genomic_DNA"/>
</dbReference>
<feature type="transmembrane region" description="Helical" evidence="9">
    <location>
        <begin position="340"/>
        <end position="357"/>
    </location>
</feature>
<evidence type="ECO:0000256" key="9">
    <source>
        <dbReference type="SAM" id="Phobius"/>
    </source>
</evidence>
<evidence type="ECO:0000256" key="5">
    <source>
        <dbReference type="ARBA" id="ARBA00022692"/>
    </source>
</evidence>
<name>R7Y7V6_9ACTN</name>
<dbReference type="Pfam" id="PF01544">
    <property type="entry name" value="CorA"/>
    <property type="match status" value="1"/>
</dbReference>
<evidence type="ECO:0000313" key="11">
    <source>
        <dbReference type="Proteomes" id="UP000013569"/>
    </source>
</evidence>